<keyword evidence="2" id="KW-1185">Reference proteome</keyword>
<dbReference type="AlphaFoldDB" id="A0A397TH47"/>
<proteinExistence type="predicted"/>
<organism evidence="1 2">
    <name type="scientific">Glomus cerebriforme</name>
    <dbReference type="NCBI Taxonomy" id="658196"/>
    <lineage>
        <taxon>Eukaryota</taxon>
        <taxon>Fungi</taxon>
        <taxon>Fungi incertae sedis</taxon>
        <taxon>Mucoromycota</taxon>
        <taxon>Glomeromycotina</taxon>
        <taxon>Glomeromycetes</taxon>
        <taxon>Glomerales</taxon>
        <taxon>Glomeraceae</taxon>
        <taxon>Glomus</taxon>
    </lineage>
</organism>
<evidence type="ECO:0000313" key="1">
    <source>
        <dbReference type="EMBL" id="RIA94194.1"/>
    </source>
</evidence>
<sequence>MGSFNGKIKYLSDLGLNEPKGSDALTVDKQIANYLSIIYPIDSNGNSMDRNKEQVNKPFLSVTEVLKQSNYQNVKTTEFNAPVNPLKSNN</sequence>
<name>A0A397TH47_9GLOM</name>
<dbReference type="OrthoDB" id="2350845at2759"/>
<gene>
    <name evidence="1" type="ORF">C1645_818381</name>
</gene>
<accession>A0A397TH47</accession>
<evidence type="ECO:0000313" key="2">
    <source>
        <dbReference type="Proteomes" id="UP000265703"/>
    </source>
</evidence>
<dbReference type="Proteomes" id="UP000265703">
    <property type="component" value="Unassembled WGS sequence"/>
</dbReference>
<dbReference type="EMBL" id="QKYT01000087">
    <property type="protein sequence ID" value="RIA94194.1"/>
    <property type="molecule type" value="Genomic_DNA"/>
</dbReference>
<reference evidence="1 2" key="1">
    <citation type="submission" date="2018-06" db="EMBL/GenBank/DDBJ databases">
        <title>Comparative genomics reveals the genomic features of Rhizophagus irregularis, R. cerebriforme, R. diaphanum and Gigaspora rosea, and their symbiotic lifestyle signature.</title>
        <authorList>
            <person name="Morin E."/>
            <person name="San Clemente H."/>
            <person name="Chen E.C.H."/>
            <person name="De La Providencia I."/>
            <person name="Hainaut M."/>
            <person name="Kuo A."/>
            <person name="Kohler A."/>
            <person name="Murat C."/>
            <person name="Tang N."/>
            <person name="Roy S."/>
            <person name="Loubradou J."/>
            <person name="Henrissat B."/>
            <person name="Grigoriev I.V."/>
            <person name="Corradi N."/>
            <person name="Roux C."/>
            <person name="Martin F.M."/>
        </authorList>
    </citation>
    <scope>NUCLEOTIDE SEQUENCE [LARGE SCALE GENOMIC DNA]</scope>
    <source>
        <strain evidence="1 2">DAOM 227022</strain>
    </source>
</reference>
<protein>
    <submittedName>
        <fullName evidence="1">Uncharacterized protein</fullName>
    </submittedName>
</protein>
<comment type="caution">
    <text evidence="1">The sequence shown here is derived from an EMBL/GenBank/DDBJ whole genome shotgun (WGS) entry which is preliminary data.</text>
</comment>